<evidence type="ECO:0000256" key="4">
    <source>
        <dbReference type="ARBA" id="ARBA00022553"/>
    </source>
</evidence>
<dbReference type="InterPro" id="IPR042099">
    <property type="entry name" value="ANL_N_sf"/>
</dbReference>
<dbReference type="InterPro" id="IPR014030">
    <property type="entry name" value="Ketoacyl_synth_N"/>
</dbReference>
<dbReference type="Gene3D" id="3.40.50.720">
    <property type="entry name" value="NAD(P)-binding Rossmann-like Domain"/>
    <property type="match status" value="1"/>
</dbReference>
<evidence type="ECO:0000256" key="6">
    <source>
        <dbReference type="SAM" id="MobiDB-lite"/>
    </source>
</evidence>
<dbReference type="Proteomes" id="UP000634530">
    <property type="component" value="Chromosome"/>
</dbReference>
<feature type="region of interest" description="Disordered" evidence="6">
    <location>
        <begin position="2692"/>
        <end position="2713"/>
    </location>
</feature>
<dbReference type="Pfam" id="PF13193">
    <property type="entry name" value="AMP-binding_C"/>
    <property type="match status" value="1"/>
</dbReference>
<name>A0A9E6PFQ4_9PSED</name>
<dbReference type="InterPro" id="IPR020841">
    <property type="entry name" value="PKS_Beta-ketoAc_synthase_dom"/>
</dbReference>
<evidence type="ECO:0000313" key="9">
    <source>
        <dbReference type="EMBL" id="QXI25595.1"/>
    </source>
</evidence>
<feature type="domain" description="Ketosynthase family 3 (KS3)" evidence="8">
    <location>
        <begin position="1659"/>
        <end position="2068"/>
    </location>
</feature>
<organism evidence="9 10">
    <name type="scientific">Pseudomonas vanderleydeniana</name>
    <dbReference type="NCBI Taxonomy" id="2745495"/>
    <lineage>
        <taxon>Bacteria</taxon>
        <taxon>Pseudomonadati</taxon>
        <taxon>Pseudomonadota</taxon>
        <taxon>Gammaproteobacteria</taxon>
        <taxon>Pseudomonadales</taxon>
        <taxon>Pseudomonadaceae</taxon>
        <taxon>Pseudomonas</taxon>
    </lineage>
</organism>
<dbReference type="Gene3D" id="3.40.50.1820">
    <property type="entry name" value="alpha/beta hydrolase"/>
    <property type="match status" value="1"/>
</dbReference>
<keyword evidence="4" id="KW-0597">Phosphoprotein</keyword>
<dbReference type="SUPFAM" id="SSF51735">
    <property type="entry name" value="NAD(P)-binding Rossmann-fold domains"/>
    <property type="match status" value="2"/>
</dbReference>
<accession>A0A9E6PFQ4</accession>
<dbReference type="InterPro" id="IPR020806">
    <property type="entry name" value="PKS_PP-bd"/>
</dbReference>
<dbReference type="Pfam" id="PF00501">
    <property type="entry name" value="AMP-binding"/>
    <property type="match status" value="2"/>
</dbReference>
<dbReference type="InterPro" id="IPR036736">
    <property type="entry name" value="ACP-like_sf"/>
</dbReference>
<dbReference type="GO" id="GO:0043041">
    <property type="term" value="P:amino acid activation for nonribosomal peptide biosynthetic process"/>
    <property type="evidence" value="ECO:0007669"/>
    <property type="project" value="TreeGrafter"/>
</dbReference>
<dbReference type="Gene3D" id="2.30.38.10">
    <property type="entry name" value="Luciferase, Domain 3"/>
    <property type="match status" value="1"/>
</dbReference>
<dbReference type="SMART" id="SM00823">
    <property type="entry name" value="PKS_PP"/>
    <property type="match status" value="3"/>
</dbReference>
<dbReference type="CDD" id="cd12117">
    <property type="entry name" value="A_NRPS_Srf_like"/>
    <property type="match status" value="1"/>
</dbReference>
<sequence length="3048" mass="334067">MDSMQQATSMALPATLLGRLAEQVRATPQALAVIDRQAQLTYSELAAASERIAHALIARGVRPGQALALCMPRSWHWLAAIIGVLKVGAVVVPLDRASPKARQARMLEDAGCVGLLVAERLTELSATLWQAEVSQLLESVAANPLERVSDPAAVSFLFYTSGSTGMPKAVEVGELGMLRLVQAGSYIDIPPGERIACLANPAFDAISFEIWAPLLNGGTCVIIADEDLLDARQLAQVLETQRVHSLFMTVSLFNTLVREYPHCFASLRQVLIGGEQISAVAVREWYQANPDSACRIFNVYGPTECTTFALCQPIARDFRGASVPIGRPLPDTGVRVLDEQQRPVTPGTVGELYLSGSGVARGYRQRPEETARAFLLLADEHGQLQRHYRTGDLVRENESGLIEYIGRADRQVKVRGFRIEPGEVEQRLVEHPGVAQAYVCTRRQAAEEHQLLAFIVPRGELGQADFDAYLQAQLPAYMRPHHLFLLDRLPLTANGKVDRRRLLEQDLQPWRAPVSGERSSAEEQGAELTWLLAQVRTLLGQPQLTAQDDWLGSGGDSLKALRLRSAIRQQWQVELSMAQLLGESFAGLAWRLRAPQLSAPVYPPAPPRSHTWRLPATAEQRRLWLLQQREPDSTAYNVPLVLHLPSAIDLDALATAVGQLVERHAALRTRFVSGPDGLDQQIAEQGTSCLRMPLGQFTEDNWQAFAALVFATPFDLGTATLFQSWLLPFADGSARLLWHLHHSVVDGWSLNLLFDDLVALYEANRRGTAEPERLECLTPLEFGQWQGRWGVAPYYRQQRRALAQFFREQPPASAAWGPQRRERGAQAGQYRQQLRVTQCQALDRFCAQQRLTRFEVLFSVFTWSLHALTGLSCPRIASPVSNRPLGEFEDIVGMFANTVLIPTQLAGSRSLTDQLREQTARVRHVLALQDVALADVVEDLHLSGQQALFDFMFVLENTDFSKLDGLQARLEFTGPVQAKCALTLSLVDSPQGLAAWWEYQCDHFTETQIQAAAQLFQRGLDELLETSGHTRLDQLLLPYRRSLPAASQGPLTPVPFTTLADWFEHQARCTPEATALVAGERRLSYRRLNELADSLAATLSDGSSLPPLGDEPGPVLLFLEPSMEHIVALLALAKLNLTAVPLDPAYPPTVLHQVVNQFRAHGLLFSEDTESALGRLEVPAIACHRVTLDAPQRSFRRRPHQGQRPLYMLFTSGSTGTPKGVRVSDRTLCNLLHWQRGEGGLGARARTLQFSMLSFDVSFQEIFSTLCGGGCYHLIVPAWRHDTPALLEYLLKADIERLFMPCVALQHLAETAVSRGIYPTHLREVVSAGEQLLCNETLRGWFAGMPQASLYNHYGPTETHVVCGLRLSGDARDWPVRAPIGRAVNNACLLLVDEDDRPVPSGVSGYLLVAGPMVAHCYLGDAPLNASRFVELPDPTGTTRLFYRTGDLARVDASGCLHYLGRDDQQVKVSGHRLELGQIEAALMQRPEVSVAIVTVDADSAKLNAYLQLDGLPPTPQELDNHLARELPAPVRIASYWRIDQWPRTPSGKVDRKALAGQGECLQGQPASEPEQVSPLQQRLRELFEAVIGRPIGLDQRFFEAGATSLGLMRLHARYNQEPDLKVSMADLFEQVSIRRLAAHLASAPAVTERQLGSGDGRHSSMAVIGMAVNVAGAPDLRAFWSMVQAGESGIERFEADEGLVGARSQLNGLLDFDPEYFGISRQEARLMDPQQRHLLMACVQALEHAALVPTAGGPRIGLIASCGETTYFQQLLRQADDAELPDTFQMALHHDKDFLATKAAYHLNLGGPAMSVQAACGSSLIAVHMAAALLRQGDADVMLAGGVLVDPTLTAGYRYRPQHIFSRDGQCRPFSDDASGTLGASGYGVVVLKPLAGAQRDGDRIYGVIEASALNNDGHDKMSYTAPSVAGQSAVIRQALDKAGLRGADIGYVEAHGTGTLLGDPIEVAALSKAFGAAPSDHCALASVKSQIGHLGAAAGVVGLIRATLAVYHGILPANLGFNRINPQIDLRHTPFYIPTQPRAWPEGRRRVAGVSSFGIGGTNAHVIVGAAPTNERPTAQPAACLLISAHSRSALLRNIMAIRAYRDEFPQRHEALLRFLQSGRRQHRWRYGVRLEAGENWQFDEALIREVPLSTRTWSAEAATPEAILQAWYEGAQLTWPTRSAPPPWDLSPSAFDLEPCQFQATGGQQVKTVEVQPESVRHALPGWFYQRQWLRLRRVRSEPVGERRDTLVICASGALDDSLLEAFEGAYQRVVQIRAGNGLRRLGANRFELDPGDARTLSTLLAELVDPQGGELDWLHALPLSVSGAVNEQSLAAAQWACVDTPSALLQAWGEMAGSPKLRLWLLSAQACAVEGDIRRPELGALAGICEVAPQEYPLRVHWLDLPDAQWTNQAASLAALLGDPAALPRRLAVRDDFLWQPRLIASRPPVPPSVSPLLPLDGTFLVLGGSGGVGSSLCEHLLQAPERRVVVLSRRGEVPPTLAGQGERVEFLQADMTDLARWPAIVESLVQRHGQLAGIIHAAGVGAGSLIRYRDPRQMDRVMAAKTLGMLAVEALISRLSPRFVLYCSSMSSVLGGVGHLDYAAANGVMDSFAHYRPPATSHCVRMGINWDIWRERGMATAVSASDEAHQRHLAVGLSAQEGGQVFDLALAMQLPQCLVSTTSIEASRQFYPRRHSLGSPEPTSPAGDERDPATHLRECLCQWLGSDELDDGDSLYELGADSLTLLDLIDEVQTQWGIGLQLSQFSHKVSLREILTLIDGSGARSAVVDWARAVQLDVWNSGNGRDWLLLVHPVGGDVQAYRELAAALPDSLGVCVIADPLLQHPQLPAITIEQRASCYLQALQARFPRQSCNWRLAGWSFGAWVVQAMCSQARQAGLEPPLLYLIDPPAPDAGQELARMDERHIEQVFQREFSQRWPQAIGQGLSEEMQAYLQRLVTCCKHNMASMGHFTPPALPDTPARLFIATQENPYGVGRAWQANQLRAAWQALLPRMLDWQALATDHYGIVTGHWARLIGETIALGGEHAS</sequence>
<dbReference type="InterPro" id="IPR010071">
    <property type="entry name" value="AA_adenyl_dom"/>
</dbReference>
<dbReference type="InterPro" id="IPR013968">
    <property type="entry name" value="PKS_KR"/>
</dbReference>
<evidence type="ECO:0000256" key="1">
    <source>
        <dbReference type="ARBA" id="ARBA00001957"/>
    </source>
</evidence>
<dbReference type="Pfam" id="PF02801">
    <property type="entry name" value="Ketoacyl-synt_C"/>
    <property type="match status" value="1"/>
</dbReference>
<dbReference type="InterPro" id="IPR025110">
    <property type="entry name" value="AMP-bd_C"/>
</dbReference>
<keyword evidence="5" id="KW-0808">Transferase</keyword>
<dbReference type="Gene3D" id="3.30.559.30">
    <property type="entry name" value="Nonribosomal peptide synthetase, condensation domain"/>
    <property type="match status" value="1"/>
</dbReference>
<dbReference type="GO" id="GO:0016746">
    <property type="term" value="F:acyltransferase activity"/>
    <property type="evidence" value="ECO:0007669"/>
    <property type="project" value="InterPro"/>
</dbReference>
<dbReference type="InterPro" id="IPR014031">
    <property type="entry name" value="Ketoacyl_synth_C"/>
</dbReference>
<evidence type="ECO:0000256" key="2">
    <source>
        <dbReference type="ARBA" id="ARBA00006484"/>
    </source>
</evidence>
<dbReference type="InterPro" id="IPR023213">
    <property type="entry name" value="CAT-like_dom_sf"/>
</dbReference>
<dbReference type="InterPro" id="IPR032821">
    <property type="entry name" value="PKS_assoc"/>
</dbReference>
<reference evidence="9 10" key="1">
    <citation type="journal article" date="2020" name="Microorganisms">
        <title>Reliable Identification of Environmental Pseudomonas Isolates Using the rpoD Gene.</title>
        <authorList>
            <consortium name="The Broad Institute Genome Sequencing Platform"/>
            <person name="Girard L."/>
            <person name="Lood C."/>
            <person name="Rokni-Zadeh H."/>
            <person name="van Noort V."/>
            <person name="Lavigne R."/>
            <person name="De Mot R."/>
        </authorList>
    </citation>
    <scope>NUCLEOTIDE SEQUENCE [LARGE SCALE GENOMIC DNA]</scope>
    <source>
        <strain evidence="9 10">RW8P3</strain>
    </source>
</reference>
<feature type="domain" description="Carrier" evidence="7">
    <location>
        <begin position="2708"/>
        <end position="2783"/>
    </location>
</feature>
<dbReference type="Gene3D" id="3.40.50.980">
    <property type="match status" value="2"/>
</dbReference>
<dbReference type="Gene3D" id="3.40.47.10">
    <property type="match status" value="1"/>
</dbReference>
<dbReference type="InterPro" id="IPR001242">
    <property type="entry name" value="Condensation_dom"/>
</dbReference>
<dbReference type="PANTHER" id="PTHR45527">
    <property type="entry name" value="NONRIBOSOMAL PEPTIDE SYNTHETASE"/>
    <property type="match status" value="1"/>
</dbReference>
<gene>
    <name evidence="9" type="ORF">HU752_016540</name>
</gene>
<dbReference type="Pfam" id="PF16197">
    <property type="entry name" value="KAsynt_C_assoc"/>
    <property type="match status" value="1"/>
</dbReference>
<dbReference type="Pfam" id="PF00550">
    <property type="entry name" value="PP-binding"/>
    <property type="match status" value="3"/>
</dbReference>
<dbReference type="PROSITE" id="PS00012">
    <property type="entry name" value="PHOSPHOPANTETHEINE"/>
    <property type="match status" value="2"/>
</dbReference>
<dbReference type="Pfam" id="PF00109">
    <property type="entry name" value="ketoacyl-synt"/>
    <property type="match status" value="1"/>
</dbReference>
<proteinExistence type="inferred from homology"/>
<dbReference type="Gene3D" id="3.30.559.10">
    <property type="entry name" value="Chloramphenicol acetyltransferase-like domain"/>
    <property type="match status" value="1"/>
</dbReference>
<reference evidence="9 10" key="2">
    <citation type="journal article" date="2021" name="Microorganisms">
        <title>The Ever-Expanding Pseudomonas Genus: Description of 43 New Species and Partition of the Pseudomonas putida Group.</title>
        <authorList>
            <person name="Girard L."/>
            <person name="Lood C."/>
            <person name="Hofte M."/>
            <person name="Vandamme P."/>
            <person name="Rokni-Zadeh H."/>
            <person name="van Noort V."/>
            <person name="Lavigne R."/>
            <person name="De Mot R."/>
        </authorList>
    </citation>
    <scope>NUCLEOTIDE SEQUENCE [LARGE SCALE GENOMIC DNA]</scope>
    <source>
        <strain evidence="9 10">RW8P3</strain>
    </source>
</reference>
<dbReference type="InterPro" id="IPR001031">
    <property type="entry name" value="Thioesterase"/>
</dbReference>
<dbReference type="InterPro" id="IPR057326">
    <property type="entry name" value="KR_dom"/>
</dbReference>
<dbReference type="InterPro" id="IPR016039">
    <property type="entry name" value="Thiolase-like"/>
</dbReference>
<dbReference type="InterPro" id="IPR036291">
    <property type="entry name" value="NAD(P)-bd_dom_sf"/>
</dbReference>
<dbReference type="SUPFAM" id="SSF56801">
    <property type="entry name" value="Acetyl-CoA synthetase-like"/>
    <property type="match status" value="2"/>
</dbReference>
<dbReference type="PROSITE" id="PS00455">
    <property type="entry name" value="AMP_BINDING"/>
    <property type="match status" value="2"/>
</dbReference>
<evidence type="ECO:0000313" key="10">
    <source>
        <dbReference type="Proteomes" id="UP000634530"/>
    </source>
</evidence>
<dbReference type="Gene3D" id="1.10.1200.10">
    <property type="entry name" value="ACP-like"/>
    <property type="match status" value="3"/>
</dbReference>
<dbReference type="InterPro" id="IPR020845">
    <property type="entry name" value="AMP-binding_CS"/>
</dbReference>
<dbReference type="GO" id="GO:0005737">
    <property type="term" value="C:cytoplasm"/>
    <property type="evidence" value="ECO:0007669"/>
    <property type="project" value="TreeGrafter"/>
</dbReference>
<dbReference type="Gene3D" id="3.30.300.30">
    <property type="match status" value="2"/>
</dbReference>
<dbReference type="Pfam" id="PF00975">
    <property type="entry name" value="Thioesterase"/>
    <property type="match status" value="1"/>
</dbReference>
<dbReference type="Pfam" id="PF00668">
    <property type="entry name" value="Condensation"/>
    <property type="match status" value="1"/>
</dbReference>
<dbReference type="SMART" id="SM00825">
    <property type="entry name" value="PKS_KS"/>
    <property type="match status" value="1"/>
</dbReference>
<protein>
    <submittedName>
        <fullName evidence="9">Amino acid adenylation domain-containing protein</fullName>
    </submittedName>
</protein>
<dbReference type="SUPFAM" id="SSF47336">
    <property type="entry name" value="ACP-like"/>
    <property type="match status" value="3"/>
</dbReference>
<dbReference type="GO" id="GO:0044550">
    <property type="term" value="P:secondary metabolite biosynthetic process"/>
    <property type="evidence" value="ECO:0007669"/>
    <property type="project" value="TreeGrafter"/>
</dbReference>
<dbReference type="Pfam" id="PF08659">
    <property type="entry name" value="KR"/>
    <property type="match status" value="1"/>
</dbReference>
<evidence type="ECO:0000256" key="3">
    <source>
        <dbReference type="ARBA" id="ARBA00022450"/>
    </source>
</evidence>
<dbReference type="CDD" id="cd00833">
    <property type="entry name" value="PKS"/>
    <property type="match status" value="1"/>
</dbReference>
<keyword evidence="10" id="KW-1185">Reference proteome</keyword>
<evidence type="ECO:0000259" key="7">
    <source>
        <dbReference type="PROSITE" id="PS50075"/>
    </source>
</evidence>
<dbReference type="InterPro" id="IPR006162">
    <property type="entry name" value="Ppantetheine_attach_site"/>
</dbReference>
<dbReference type="KEGG" id="pvw:HU752_016540"/>
<feature type="domain" description="Carrier" evidence="7">
    <location>
        <begin position="522"/>
        <end position="597"/>
    </location>
</feature>
<dbReference type="SUPFAM" id="SSF53901">
    <property type="entry name" value="Thiolase-like"/>
    <property type="match status" value="1"/>
</dbReference>
<dbReference type="InterPro" id="IPR029058">
    <property type="entry name" value="AB_hydrolase_fold"/>
</dbReference>
<dbReference type="PROSITE" id="PS52004">
    <property type="entry name" value="KS3_2"/>
    <property type="match status" value="1"/>
</dbReference>
<dbReference type="Gene3D" id="3.40.50.12780">
    <property type="entry name" value="N-terminal domain of ligase-like"/>
    <property type="match status" value="1"/>
</dbReference>
<dbReference type="PANTHER" id="PTHR45527:SF1">
    <property type="entry name" value="FATTY ACID SYNTHASE"/>
    <property type="match status" value="1"/>
</dbReference>
<dbReference type="SUPFAM" id="SSF52777">
    <property type="entry name" value="CoA-dependent acyltransferases"/>
    <property type="match status" value="2"/>
</dbReference>
<dbReference type="EMBL" id="CP077093">
    <property type="protein sequence ID" value="QXI25595.1"/>
    <property type="molecule type" value="Genomic_DNA"/>
</dbReference>
<dbReference type="NCBIfam" id="TIGR01733">
    <property type="entry name" value="AA-adenyl-dom"/>
    <property type="match status" value="1"/>
</dbReference>
<evidence type="ECO:0000256" key="5">
    <source>
        <dbReference type="ARBA" id="ARBA00022679"/>
    </source>
</evidence>
<dbReference type="InterPro" id="IPR009081">
    <property type="entry name" value="PP-bd_ACP"/>
</dbReference>
<keyword evidence="3" id="KW-0596">Phosphopantetheine</keyword>
<dbReference type="InterPro" id="IPR045851">
    <property type="entry name" value="AMP-bd_C_sf"/>
</dbReference>
<dbReference type="SUPFAM" id="SSF53474">
    <property type="entry name" value="alpha/beta-Hydrolases"/>
    <property type="match status" value="1"/>
</dbReference>
<comment type="cofactor">
    <cofactor evidence="1">
        <name>pantetheine 4'-phosphate</name>
        <dbReference type="ChEBI" id="CHEBI:47942"/>
    </cofactor>
</comment>
<dbReference type="RefSeq" id="WP_186676326.1">
    <property type="nucleotide sequence ID" value="NZ_CP077093.1"/>
</dbReference>
<comment type="similarity">
    <text evidence="2">Belongs to the short-chain dehydrogenases/reductases (SDR) family.</text>
</comment>
<dbReference type="PROSITE" id="PS50075">
    <property type="entry name" value="CARRIER"/>
    <property type="match status" value="3"/>
</dbReference>
<dbReference type="InterPro" id="IPR000873">
    <property type="entry name" value="AMP-dep_synth/lig_dom"/>
</dbReference>
<dbReference type="CDD" id="cd08953">
    <property type="entry name" value="KR_2_SDR_x"/>
    <property type="match status" value="1"/>
</dbReference>
<dbReference type="GO" id="GO:0031177">
    <property type="term" value="F:phosphopantetheine binding"/>
    <property type="evidence" value="ECO:0007669"/>
    <property type="project" value="InterPro"/>
</dbReference>
<dbReference type="SMART" id="SM00822">
    <property type="entry name" value="PKS_KR"/>
    <property type="match status" value="1"/>
</dbReference>
<evidence type="ECO:0000259" key="8">
    <source>
        <dbReference type="PROSITE" id="PS52004"/>
    </source>
</evidence>
<feature type="domain" description="Carrier" evidence="7">
    <location>
        <begin position="1571"/>
        <end position="1645"/>
    </location>
</feature>